<dbReference type="Proteomes" id="UP000224080">
    <property type="component" value="Unassembled WGS sequence"/>
</dbReference>
<evidence type="ECO:0000256" key="2">
    <source>
        <dbReference type="ARBA" id="ARBA00023315"/>
    </source>
</evidence>
<proteinExistence type="predicted"/>
<dbReference type="InterPro" id="IPR016181">
    <property type="entry name" value="Acyl_CoA_acyltransferase"/>
</dbReference>
<protein>
    <submittedName>
        <fullName evidence="3">Uncharacterized protein</fullName>
    </submittedName>
</protein>
<dbReference type="GO" id="GO:0008080">
    <property type="term" value="F:N-acetyltransferase activity"/>
    <property type="evidence" value="ECO:0007669"/>
    <property type="project" value="InterPro"/>
</dbReference>
<evidence type="ECO:0000313" key="3">
    <source>
        <dbReference type="EMBL" id="PGH05411.1"/>
    </source>
</evidence>
<evidence type="ECO:0000313" key="4">
    <source>
        <dbReference type="Proteomes" id="UP000224080"/>
    </source>
</evidence>
<name>A0A2B7X9G3_9EURO</name>
<dbReference type="InterPro" id="IPR039135">
    <property type="entry name" value="NAT9-like"/>
</dbReference>
<dbReference type="PANTHER" id="PTHR13256:SF16">
    <property type="entry name" value="ALPHA_BETA-TUBULIN-N-ACETYLTRANSFERASE 9"/>
    <property type="match status" value="1"/>
</dbReference>
<dbReference type="PANTHER" id="PTHR13256">
    <property type="entry name" value="N-ACETYLTRANSFERASE 9"/>
    <property type="match status" value="1"/>
</dbReference>
<dbReference type="EMBL" id="PDNC01000030">
    <property type="protein sequence ID" value="PGH05411.1"/>
    <property type="molecule type" value="Genomic_DNA"/>
</dbReference>
<organism evidence="3 4">
    <name type="scientific">Blastomyces parvus</name>
    <dbReference type="NCBI Taxonomy" id="2060905"/>
    <lineage>
        <taxon>Eukaryota</taxon>
        <taxon>Fungi</taxon>
        <taxon>Dikarya</taxon>
        <taxon>Ascomycota</taxon>
        <taxon>Pezizomycotina</taxon>
        <taxon>Eurotiomycetes</taxon>
        <taxon>Eurotiomycetidae</taxon>
        <taxon>Onygenales</taxon>
        <taxon>Ajellomycetaceae</taxon>
        <taxon>Blastomyces</taxon>
    </lineage>
</organism>
<dbReference type="Gene3D" id="3.40.630.30">
    <property type="match status" value="1"/>
</dbReference>
<reference evidence="3 4" key="1">
    <citation type="submission" date="2017-10" db="EMBL/GenBank/DDBJ databases">
        <title>Comparative genomics in systemic dimorphic fungi from Ajellomycetaceae.</title>
        <authorList>
            <person name="Munoz J.F."/>
            <person name="Mcewen J.G."/>
            <person name="Clay O.K."/>
            <person name="Cuomo C.A."/>
        </authorList>
    </citation>
    <scope>NUCLEOTIDE SEQUENCE [LARGE SCALE GENOMIC DNA]</scope>
    <source>
        <strain evidence="3 4">UAMH130</strain>
    </source>
</reference>
<comment type="caution">
    <text evidence="3">The sequence shown here is derived from an EMBL/GenBank/DDBJ whole genome shotgun (WGS) entry which is preliminary data.</text>
</comment>
<dbReference type="SUPFAM" id="SSF55729">
    <property type="entry name" value="Acyl-CoA N-acyltransferases (Nat)"/>
    <property type="match status" value="1"/>
</dbReference>
<evidence type="ECO:0000256" key="1">
    <source>
        <dbReference type="ARBA" id="ARBA00022679"/>
    </source>
</evidence>
<keyword evidence="2" id="KW-0012">Acyltransferase</keyword>
<keyword evidence="1" id="KW-0808">Transferase</keyword>
<gene>
    <name evidence="3" type="ORF">GX51_02935</name>
</gene>
<accession>A0A2B7X9G3</accession>
<sequence>MALINSPVAHRRNGRSRPRVNPRAWTIIPTDKTLLALSSSRVLLVPYCKHHVPRYHEWMKDPEIQQATASEPLSLEEEYAMQTSWRTDADKLTFIICLPLHETLSLSPSSLPVWIATDVTASSPAESPGTTTALTNPCIDTPAAMLGDVNMFLRLDEEDEEGVNDHGFGSAAGSAITAADRGARVVGEIELMIAEKAKQGKGFGRAGLVCFLKYIADHEGEIVRGFVSSLPPCSAPVSRGASRGDNLDNARQDAMGVGKVGGGKLAYLSAKIGADNARSLALFESLGFRKVSDKPNVFGEVELRRGCLGGVEGEELLRKSGVKECTEMRYER</sequence>
<dbReference type="AlphaFoldDB" id="A0A2B7X9G3"/>
<keyword evidence="4" id="KW-1185">Reference proteome</keyword>
<dbReference type="STRING" id="2060905.A0A2B7X9G3"/>
<dbReference type="OrthoDB" id="5043642at2759"/>